<accession>A0A3N4M3Z9</accession>
<dbReference type="AlphaFoldDB" id="A0A3N4M3Z9"/>
<dbReference type="Proteomes" id="UP000267821">
    <property type="component" value="Unassembled WGS sequence"/>
</dbReference>
<feature type="non-terminal residue" evidence="1">
    <location>
        <position position="109"/>
    </location>
</feature>
<sequence>MRRPRPPPPPSSSKETATLNLNLKLNPTHKYKHKHSLSTHPIHISSSTITEKDRKRYEGVWAANRGYLMHTLRAEAGSEVEMVSEGVHPLVVRELWGRSRLGREMLGEM</sequence>
<name>A0A3N4M3Z9_9PEZI</name>
<organism evidence="1 2">
    <name type="scientific">Terfezia boudieri ATCC MYA-4762</name>
    <dbReference type="NCBI Taxonomy" id="1051890"/>
    <lineage>
        <taxon>Eukaryota</taxon>
        <taxon>Fungi</taxon>
        <taxon>Dikarya</taxon>
        <taxon>Ascomycota</taxon>
        <taxon>Pezizomycotina</taxon>
        <taxon>Pezizomycetes</taxon>
        <taxon>Pezizales</taxon>
        <taxon>Pezizaceae</taxon>
        <taxon>Terfezia</taxon>
    </lineage>
</organism>
<keyword evidence="2" id="KW-1185">Reference proteome</keyword>
<gene>
    <name evidence="1" type="ORF">L211DRAFT_832563</name>
</gene>
<dbReference type="InParanoid" id="A0A3N4M3Z9"/>
<dbReference type="OrthoDB" id="10045710at2759"/>
<evidence type="ECO:0000313" key="1">
    <source>
        <dbReference type="EMBL" id="RPB29864.1"/>
    </source>
</evidence>
<dbReference type="EMBL" id="ML121527">
    <property type="protein sequence ID" value="RPB29864.1"/>
    <property type="molecule type" value="Genomic_DNA"/>
</dbReference>
<protein>
    <submittedName>
        <fullName evidence="1">Uncharacterized protein</fullName>
    </submittedName>
</protein>
<proteinExistence type="predicted"/>
<evidence type="ECO:0000313" key="2">
    <source>
        <dbReference type="Proteomes" id="UP000267821"/>
    </source>
</evidence>
<reference evidence="1 2" key="1">
    <citation type="journal article" date="2018" name="Nat. Ecol. Evol.">
        <title>Pezizomycetes genomes reveal the molecular basis of ectomycorrhizal truffle lifestyle.</title>
        <authorList>
            <person name="Murat C."/>
            <person name="Payen T."/>
            <person name="Noel B."/>
            <person name="Kuo A."/>
            <person name="Morin E."/>
            <person name="Chen J."/>
            <person name="Kohler A."/>
            <person name="Krizsan K."/>
            <person name="Balestrini R."/>
            <person name="Da Silva C."/>
            <person name="Montanini B."/>
            <person name="Hainaut M."/>
            <person name="Levati E."/>
            <person name="Barry K.W."/>
            <person name="Belfiori B."/>
            <person name="Cichocki N."/>
            <person name="Clum A."/>
            <person name="Dockter R.B."/>
            <person name="Fauchery L."/>
            <person name="Guy J."/>
            <person name="Iotti M."/>
            <person name="Le Tacon F."/>
            <person name="Lindquist E.A."/>
            <person name="Lipzen A."/>
            <person name="Malagnac F."/>
            <person name="Mello A."/>
            <person name="Molinier V."/>
            <person name="Miyauchi S."/>
            <person name="Poulain J."/>
            <person name="Riccioni C."/>
            <person name="Rubini A."/>
            <person name="Sitrit Y."/>
            <person name="Splivallo R."/>
            <person name="Traeger S."/>
            <person name="Wang M."/>
            <person name="Zifcakova L."/>
            <person name="Wipf D."/>
            <person name="Zambonelli A."/>
            <person name="Paolocci F."/>
            <person name="Nowrousian M."/>
            <person name="Ottonello S."/>
            <person name="Baldrian P."/>
            <person name="Spatafora J.W."/>
            <person name="Henrissat B."/>
            <person name="Nagy L.G."/>
            <person name="Aury J.M."/>
            <person name="Wincker P."/>
            <person name="Grigoriev I.V."/>
            <person name="Bonfante P."/>
            <person name="Martin F.M."/>
        </authorList>
    </citation>
    <scope>NUCLEOTIDE SEQUENCE [LARGE SCALE GENOMIC DNA]</scope>
    <source>
        <strain evidence="1 2">ATCC MYA-4762</strain>
    </source>
</reference>